<gene>
    <name evidence="2" type="ORF">TGCAST_254390A</name>
</gene>
<dbReference type="VEuPathDB" id="ToxoDB:TGCAST_254390A"/>
<evidence type="ECO:0000313" key="3">
    <source>
        <dbReference type="Proteomes" id="UP000284452"/>
    </source>
</evidence>
<feature type="region of interest" description="Disordered" evidence="1">
    <location>
        <begin position="1"/>
        <end position="56"/>
    </location>
</feature>
<evidence type="ECO:0000256" key="1">
    <source>
        <dbReference type="SAM" id="MobiDB-lite"/>
    </source>
</evidence>
<feature type="compositionally biased region" description="Basic and acidic residues" evidence="1">
    <location>
        <begin position="18"/>
        <end position="30"/>
    </location>
</feature>
<comment type="caution">
    <text evidence="2">The sequence shown here is derived from an EMBL/GenBank/DDBJ whole genome shotgun (WGS) entry which is preliminary data.</text>
</comment>
<feature type="non-terminal residue" evidence="2">
    <location>
        <position position="132"/>
    </location>
</feature>
<dbReference type="AlphaFoldDB" id="A0A3R8AJU7"/>
<feature type="compositionally biased region" description="Low complexity" evidence="1">
    <location>
        <begin position="32"/>
        <end position="46"/>
    </location>
</feature>
<protein>
    <submittedName>
        <fullName evidence="2">CRAL/TRIO domain-containing protein</fullName>
    </submittedName>
</protein>
<reference evidence="2 3" key="1">
    <citation type="submission" date="2017-10" db="EMBL/GenBank/DDBJ databases">
        <authorList>
            <person name="Sibley D."/>
            <person name="Venepally P."/>
            <person name="Karamycheva S."/>
            <person name="Hadjithomas M."/>
            <person name="Khan A."/>
            <person name="Brunk B."/>
            <person name="Roos D."/>
            <person name="Caler E."/>
            <person name="Lorenzi H."/>
        </authorList>
    </citation>
    <scope>NUCLEOTIDE SEQUENCE [LARGE SCALE GENOMIC DNA]</scope>
    <source>
        <strain evidence="2 3">CAST</strain>
    </source>
</reference>
<name>A0A3R8AJU7_TOXGO</name>
<dbReference type="EMBL" id="AHIV02001782">
    <property type="protein sequence ID" value="RQX68560.1"/>
    <property type="molecule type" value="Genomic_DNA"/>
</dbReference>
<proteinExistence type="predicted"/>
<dbReference type="Proteomes" id="UP000284452">
    <property type="component" value="Unassembled WGS sequence"/>
</dbReference>
<sequence>MSAATSPSGLPEQPATVHADDFREVPERATDAAASSSSASSSSSSSTSEPRRQFAPGETALLQSRQLAHSHHAEELTNYTFPPMTEEELDNFGWQWCLDVVTAPSPHCIPVEALTHKATAEETFKVFFKGTP</sequence>
<organism evidence="2 3">
    <name type="scientific">Toxoplasma gondii CAST</name>
    <dbReference type="NCBI Taxonomy" id="943122"/>
    <lineage>
        <taxon>Eukaryota</taxon>
        <taxon>Sar</taxon>
        <taxon>Alveolata</taxon>
        <taxon>Apicomplexa</taxon>
        <taxon>Conoidasida</taxon>
        <taxon>Coccidia</taxon>
        <taxon>Eucoccidiorida</taxon>
        <taxon>Eimeriorina</taxon>
        <taxon>Sarcocystidae</taxon>
        <taxon>Toxoplasma</taxon>
    </lineage>
</organism>
<accession>A0A3R8AJU7</accession>
<evidence type="ECO:0000313" key="2">
    <source>
        <dbReference type="EMBL" id="RQX68560.1"/>
    </source>
</evidence>